<feature type="domain" description="Carbohydrate kinase PfkB" evidence="7">
    <location>
        <begin position="1"/>
        <end position="307"/>
    </location>
</feature>
<dbReference type="InterPro" id="IPR002139">
    <property type="entry name" value="Ribo/fructo_kinase"/>
</dbReference>
<dbReference type="GO" id="GO:0008865">
    <property type="term" value="F:fructokinase activity"/>
    <property type="evidence" value="ECO:0007669"/>
    <property type="project" value="UniProtKB-ARBA"/>
</dbReference>
<keyword evidence="2 6" id="KW-0808">Transferase</keyword>
<keyword evidence="3" id="KW-0547">Nucleotide-binding</keyword>
<dbReference type="SUPFAM" id="SSF53613">
    <property type="entry name" value="Ribokinase-like"/>
    <property type="match status" value="1"/>
</dbReference>
<evidence type="ECO:0000256" key="1">
    <source>
        <dbReference type="ARBA" id="ARBA00010688"/>
    </source>
</evidence>
<evidence type="ECO:0000256" key="2">
    <source>
        <dbReference type="ARBA" id="ARBA00022679"/>
    </source>
</evidence>
<comment type="similarity">
    <text evidence="1 6">Belongs to the carbohydrate kinase PfkB family.</text>
</comment>
<keyword evidence="5" id="KW-0067">ATP-binding</keyword>
<dbReference type="PANTHER" id="PTHR43085">
    <property type="entry name" value="HEXOKINASE FAMILY MEMBER"/>
    <property type="match status" value="1"/>
</dbReference>
<organism evidence="8 9">
    <name type="scientific">Brevibacillus fluminis</name>
    <dbReference type="NCBI Taxonomy" id="511487"/>
    <lineage>
        <taxon>Bacteria</taxon>
        <taxon>Bacillati</taxon>
        <taxon>Bacillota</taxon>
        <taxon>Bacilli</taxon>
        <taxon>Bacillales</taxon>
        <taxon>Paenibacillaceae</taxon>
        <taxon>Brevibacillus</taxon>
    </lineage>
</organism>
<evidence type="ECO:0000259" key="7">
    <source>
        <dbReference type="Pfam" id="PF00294"/>
    </source>
</evidence>
<evidence type="ECO:0000313" key="8">
    <source>
        <dbReference type="EMBL" id="RNB85858.1"/>
    </source>
</evidence>
<dbReference type="InterPro" id="IPR029056">
    <property type="entry name" value="Ribokinase-like"/>
</dbReference>
<evidence type="ECO:0000256" key="3">
    <source>
        <dbReference type="ARBA" id="ARBA00022741"/>
    </source>
</evidence>
<dbReference type="PANTHER" id="PTHR43085:SF1">
    <property type="entry name" value="PSEUDOURIDINE KINASE-RELATED"/>
    <property type="match status" value="1"/>
</dbReference>
<keyword evidence="4 6" id="KW-0418">Kinase</keyword>
<evidence type="ECO:0000256" key="4">
    <source>
        <dbReference type="ARBA" id="ARBA00022777"/>
    </source>
</evidence>
<dbReference type="GO" id="GO:0006000">
    <property type="term" value="P:fructose metabolic process"/>
    <property type="evidence" value="ECO:0007669"/>
    <property type="project" value="UniProtKB-ARBA"/>
</dbReference>
<dbReference type="OrthoDB" id="9813569at2"/>
<dbReference type="InterPro" id="IPR011611">
    <property type="entry name" value="PfkB_dom"/>
</dbReference>
<dbReference type="PROSITE" id="PS00584">
    <property type="entry name" value="PFKB_KINASES_2"/>
    <property type="match status" value="1"/>
</dbReference>
<name>A0A3M8DCY4_9BACL</name>
<comment type="caution">
    <text evidence="8">The sequence shown here is derived from an EMBL/GenBank/DDBJ whole genome shotgun (WGS) entry which is preliminary data.</text>
</comment>
<dbReference type="PRINTS" id="PR00990">
    <property type="entry name" value="RIBOKINASE"/>
</dbReference>
<dbReference type="Gene3D" id="3.40.1190.20">
    <property type="match status" value="1"/>
</dbReference>
<evidence type="ECO:0000256" key="6">
    <source>
        <dbReference type="RuleBase" id="RU003704"/>
    </source>
</evidence>
<gene>
    <name evidence="8" type="ORF">EDM56_17820</name>
</gene>
<accession>A0A3M8DCY4</accession>
<dbReference type="Pfam" id="PF00294">
    <property type="entry name" value="PfkB"/>
    <property type="match status" value="1"/>
</dbReference>
<dbReference type="InterPro" id="IPR050306">
    <property type="entry name" value="PfkB_Carbo_kinase"/>
</dbReference>
<keyword evidence="9" id="KW-1185">Reference proteome</keyword>
<sequence length="321" mass="34595">MSEVVALGELLIDFTPAGKSEKGNQLFETNPGGAPANVLAAVARLGGKTGFIGKVGADQFGHFLQEVLQGLGIDTSGLLVTNEAQTTLAFVHLTADGDRSFSFYRDPGADVLLCADELRAEWFGHTRFFHFSSNSLTAEPARSATHKAIQLAKAQKALISFDPNIRLPLWKEPHRIKEQIEACLPHVDFLKVSREELEFVTGCSDLSEGTLWLHDKFGIRVIFVTLGVEGCYFRVGEQTGMQAGYTVKTVDTTGAGDAFCGAVLYRLLQISDPAACEVEQLAEIVDFANAAGALSTAKMGAIPAMPTFAQIEQLRKTVTSP</sequence>
<dbReference type="GO" id="GO:0005524">
    <property type="term" value="F:ATP binding"/>
    <property type="evidence" value="ECO:0007669"/>
    <property type="project" value="UniProtKB-KW"/>
</dbReference>
<protein>
    <submittedName>
        <fullName evidence="8">Carbohydrate kinase</fullName>
    </submittedName>
</protein>
<dbReference type="Proteomes" id="UP000271031">
    <property type="component" value="Unassembled WGS sequence"/>
</dbReference>
<evidence type="ECO:0000313" key="9">
    <source>
        <dbReference type="Proteomes" id="UP000271031"/>
    </source>
</evidence>
<dbReference type="RefSeq" id="WP_122919270.1">
    <property type="nucleotide sequence ID" value="NZ_RHHQ01000013.1"/>
</dbReference>
<dbReference type="EMBL" id="RHHQ01000013">
    <property type="protein sequence ID" value="RNB85858.1"/>
    <property type="molecule type" value="Genomic_DNA"/>
</dbReference>
<proteinExistence type="inferred from homology"/>
<dbReference type="InterPro" id="IPR002173">
    <property type="entry name" value="Carboh/pur_kinase_PfkB_CS"/>
</dbReference>
<dbReference type="CDD" id="cd01167">
    <property type="entry name" value="bac_FRK"/>
    <property type="match status" value="1"/>
</dbReference>
<dbReference type="AlphaFoldDB" id="A0A3M8DCY4"/>
<reference evidence="8 9" key="1">
    <citation type="submission" date="2018-10" db="EMBL/GenBank/DDBJ databases">
        <title>Phylogenomics of Brevibacillus.</title>
        <authorList>
            <person name="Dunlap C."/>
        </authorList>
    </citation>
    <scope>NUCLEOTIDE SEQUENCE [LARGE SCALE GENOMIC DNA]</scope>
    <source>
        <strain evidence="8 9">JCM 15716</strain>
    </source>
</reference>
<evidence type="ECO:0000256" key="5">
    <source>
        <dbReference type="ARBA" id="ARBA00022840"/>
    </source>
</evidence>